<proteinExistence type="predicted"/>
<evidence type="ECO:0000259" key="9">
    <source>
        <dbReference type="Pfam" id="PF13649"/>
    </source>
</evidence>
<evidence type="ECO:0000256" key="5">
    <source>
        <dbReference type="ARBA" id="ARBA00035674"/>
    </source>
</evidence>
<sequence length="496" mass="57346">MSVISARLEMTEYWVEHSHDASLEEMMLDTQAEEVNRLELPEILSYLPPYEGYKILELGSGIGRFTGKLAELGKEVVAVDFMEKFVEKNKEVNGHHNNITFMCADVTKLELEEKSFDLIFSNWLMMYLEDEEVQVLLKKQLSWLKEGGYLFARESCNHQSGDKKRTKNPTKYRDSHLYDAFFAATTMPSGKENKSFGFDLVLNRPSQTYVKLKHNRNQVIWLFQKNLRTNANIHGYETFQEFLDNHQYSEKGILRYEKIYGPTFVSTGGQDTTKEFVSRLDLKKDQLVLDVGCGIGGSAFYMAKEFGVKVVGIDLSTNMVNIGLKRVKDIAVLEEQVQFEIADVTKRDYAPAMFDVVYSRDTILHIPEKLMLFKRFFKWLKPGGKLLISDYCCSPGEHSDQFKAYVEQRGYTLLSPVHYGNVLKEAGFCNVQADDRTDLFVACLQRELERITSIREEFIKEFSLEDYDYLVTGWKDKIERSGQGDQRWGVFFAEKP</sequence>
<dbReference type="InterPro" id="IPR041698">
    <property type="entry name" value="Methyltransf_25"/>
</dbReference>
<dbReference type="Pfam" id="PF13649">
    <property type="entry name" value="Methyltransf_25"/>
    <property type="match status" value="1"/>
</dbReference>
<dbReference type="EC" id="2.1.1.103" evidence="5"/>
<evidence type="ECO:0000256" key="4">
    <source>
        <dbReference type="ARBA" id="ARBA00022679"/>
    </source>
</evidence>
<keyword evidence="12" id="KW-1185">Reference proteome</keyword>
<comment type="catalytic activity">
    <reaction evidence="8">
        <text>N-methylethanolamine phosphate + S-adenosyl-L-methionine = N,N-dimethylethanolamine phosphate + S-adenosyl-L-homocysteine + H(+)</text>
        <dbReference type="Rhea" id="RHEA:25321"/>
        <dbReference type="ChEBI" id="CHEBI:15378"/>
        <dbReference type="ChEBI" id="CHEBI:57781"/>
        <dbReference type="ChEBI" id="CHEBI:57856"/>
        <dbReference type="ChEBI" id="CHEBI:58641"/>
        <dbReference type="ChEBI" id="CHEBI:59789"/>
        <dbReference type="EC" id="2.1.1.103"/>
    </reaction>
    <physiologicalReaction direction="left-to-right" evidence="8">
        <dbReference type="Rhea" id="RHEA:25322"/>
    </physiologicalReaction>
</comment>
<evidence type="ECO:0000256" key="7">
    <source>
        <dbReference type="ARBA" id="ARBA00047622"/>
    </source>
</evidence>
<keyword evidence="3" id="KW-0489">Methyltransferase</keyword>
<comment type="caution">
    <text evidence="11">The sequence shown here is derived from an EMBL/GenBank/DDBJ whole genome shotgun (WGS) entry which is preliminary data.</text>
</comment>
<comment type="catalytic activity">
    <reaction evidence="6">
        <text>N,N-dimethylethanolamine phosphate + S-adenosyl-L-methionine = phosphocholine + S-adenosyl-L-homocysteine + H(+)</text>
        <dbReference type="Rhea" id="RHEA:25325"/>
        <dbReference type="ChEBI" id="CHEBI:15378"/>
        <dbReference type="ChEBI" id="CHEBI:57856"/>
        <dbReference type="ChEBI" id="CHEBI:58641"/>
        <dbReference type="ChEBI" id="CHEBI:59789"/>
        <dbReference type="ChEBI" id="CHEBI:295975"/>
        <dbReference type="EC" id="2.1.1.103"/>
    </reaction>
    <physiologicalReaction direction="left-to-right" evidence="6">
        <dbReference type="Rhea" id="RHEA:25326"/>
    </physiologicalReaction>
</comment>
<dbReference type="Proteomes" id="UP001195483">
    <property type="component" value="Unassembled WGS sequence"/>
</dbReference>
<evidence type="ECO:0000259" key="10">
    <source>
        <dbReference type="Pfam" id="PF13847"/>
    </source>
</evidence>
<comment type="pathway">
    <text evidence="1">Phospholipid metabolism; phosphatidylcholine biosynthesis.</text>
</comment>
<evidence type="ECO:0000256" key="6">
    <source>
        <dbReference type="ARBA" id="ARBA00047619"/>
    </source>
</evidence>
<dbReference type="InterPro" id="IPR025714">
    <property type="entry name" value="Methyltranfer_dom"/>
</dbReference>
<dbReference type="Gene3D" id="3.40.50.150">
    <property type="entry name" value="Vaccinia Virus protein VP39"/>
    <property type="match status" value="2"/>
</dbReference>
<evidence type="ECO:0000256" key="8">
    <source>
        <dbReference type="ARBA" id="ARBA00047841"/>
    </source>
</evidence>
<evidence type="ECO:0000256" key="3">
    <source>
        <dbReference type="ARBA" id="ARBA00022603"/>
    </source>
</evidence>
<dbReference type="GO" id="GO:0032259">
    <property type="term" value="P:methylation"/>
    <property type="evidence" value="ECO:0007669"/>
    <property type="project" value="UniProtKB-KW"/>
</dbReference>
<accession>A0AAE0W131</accession>
<reference evidence="11" key="3">
    <citation type="submission" date="2023-05" db="EMBL/GenBank/DDBJ databases">
        <authorList>
            <person name="Smith C.H."/>
        </authorList>
    </citation>
    <scope>NUCLEOTIDE SEQUENCE</scope>
    <source>
        <strain evidence="11">CHS0354</strain>
        <tissue evidence="11">Mantle</tissue>
    </source>
</reference>
<dbReference type="CDD" id="cd02440">
    <property type="entry name" value="AdoMet_MTases"/>
    <property type="match status" value="2"/>
</dbReference>
<gene>
    <name evidence="11" type="ORF">CHS0354_018123</name>
</gene>
<organism evidence="11 12">
    <name type="scientific">Potamilus streckersoni</name>
    <dbReference type="NCBI Taxonomy" id="2493646"/>
    <lineage>
        <taxon>Eukaryota</taxon>
        <taxon>Metazoa</taxon>
        <taxon>Spiralia</taxon>
        <taxon>Lophotrochozoa</taxon>
        <taxon>Mollusca</taxon>
        <taxon>Bivalvia</taxon>
        <taxon>Autobranchia</taxon>
        <taxon>Heteroconchia</taxon>
        <taxon>Palaeoheterodonta</taxon>
        <taxon>Unionida</taxon>
        <taxon>Unionoidea</taxon>
        <taxon>Unionidae</taxon>
        <taxon>Ambleminae</taxon>
        <taxon>Lampsilini</taxon>
        <taxon>Potamilus</taxon>
    </lineage>
</organism>
<evidence type="ECO:0000313" key="12">
    <source>
        <dbReference type="Proteomes" id="UP001195483"/>
    </source>
</evidence>
<reference evidence="11" key="2">
    <citation type="journal article" date="2021" name="Genome Biol. Evol.">
        <title>Developing a high-quality reference genome for a parasitic bivalve with doubly uniparental inheritance (Bivalvia: Unionida).</title>
        <authorList>
            <person name="Smith C.H."/>
        </authorList>
    </citation>
    <scope>NUCLEOTIDE SEQUENCE</scope>
    <source>
        <strain evidence="11">CHS0354</strain>
        <tissue evidence="11">Mantle</tissue>
    </source>
</reference>
<feature type="domain" description="Methyltransferase" evidence="10">
    <location>
        <begin position="283"/>
        <end position="403"/>
    </location>
</feature>
<evidence type="ECO:0000256" key="1">
    <source>
        <dbReference type="ARBA" id="ARBA00004969"/>
    </source>
</evidence>
<evidence type="ECO:0000313" key="11">
    <source>
        <dbReference type="EMBL" id="KAK3597526.1"/>
    </source>
</evidence>
<dbReference type="Pfam" id="PF13847">
    <property type="entry name" value="Methyltransf_31"/>
    <property type="match status" value="1"/>
</dbReference>
<dbReference type="PANTHER" id="PTHR44307">
    <property type="entry name" value="PHOSPHOETHANOLAMINE METHYLTRANSFERASE"/>
    <property type="match status" value="1"/>
</dbReference>
<dbReference type="GO" id="GO:0000234">
    <property type="term" value="F:phosphoethanolamine N-methyltransferase activity"/>
    <property type="evidence" value="ECO:0007669"/>
    <property type="project" value="UniProtKB-EC"/>
</dbReference>
<reference evidence="11" key="1">
    <citation type="journal article" date="2021" name="Genome Biol. Evol.">
        <title>A High-Quality Reference Genome for a Parasitic Bivalve with Doubly Uniparental Inheritance (Bivalvia: Unionida).</title>
        <authorList>
            <person name="Smith C.H."/>
        </authorList>
    </citation>
    <scope>NUCLEOTIDE SEQUENCE</scope>
    <source>
        <strain evidence="11">CHS0354</strain>
    </source>
</reference>
<dbReference type="InterPro" id="IPR029063">
    <property type="entry name" value="SAM-dependent_MTases_sf"/>
</dbReference>
<keyword evidence="4" id="KW-0808">Transferase</keyword>
<dbReference type="AlphaFoldDB" id="A0AAE0W131"/>
<protein>
    <recommendedName>
        <fullName evidence="5">phosphoethanolamine N-methyltransferase</fullName>
        <ecNumber evidence="5">2.1.1.103</ecNumber>
    </recommendedName>
</protein>
<dbReference type="SUPFAM" id="SSF53335">
    <property type="entry name" value="S-adenosyl-L-methionine-dependent methyltransferases"/>
    <property type="match status" value="2"/>
</dbReference>
<comment type="pathway">
    <text evidence="2">Lipid metabolism.</text>
</comment>
<name>A0AAE0W131_9BIVA</name>
<comment type="catalytic activity">
    <reaction evidence="7">
        <text>phosphoethanolamine + S-adenosyl-L-methionine = N-methylethanolamine phosphate + S-adenosyl-L-homocysteine + H(+)</text>
        <dbReference type="Rhea" id="RHEA:20365"/>
        <dbReference type="ChEBI" id="CHEBI:15378"/>
        <dbReference type="ChEBI" id="CHEBI:57781"/>
        <dbReference type="ChEBI" id="CHEBI:57856"/>
        <dbReference type="ChEBI" id="CHEBI:58190"/>
        <dbReference type="ChEBI" id="CHEBI:59789"/>
        <dbReference type="EC" id="2.1.1.103"/>
    </reaction>
    <physiologicalReaction direction="left-to-right" evidence="7">
        <dbReference type="Rhea" id="RHEA:20366"/>
    </physiologicalReaction>
</comment>
<dbReference type="EMBL" id="JAEAOA010001122">
    <property type="protein sequence ID" value="KAK3597526.1"/>
    <property type="molecule type" value="Genomic_DNA"/>
</dbReference>
<feature type="domain" description="Methyltransferase" evidence="9">
    <location>
        <begin position="55"/>
        <end position="148"/>
    </location>
</feature>
<dbReference type="PANTHER" id="PTHR44307:SF2">
    <property type="entry name" value="PHOSPHOETHANOLAMINE METHYLTRANSFERASE ISOFORM X1"/>
    <property type="match status" value="1"/>
</dbReference>
<evidence type="ECO:0000256" key="2">
    <source>
        <dbReference type="ARBA" id="ARBA00005189"/>
    </source>
</evidence>